<dbReference type="EnsemblMetazoa" id="G27389.2">
    <property type="protein sequence ID" value="G27389.2:cds"/>
    <property type="gene ID" value="G27389"/>
</dbReference>
<dbReference type="GO" id="GO:0019363">
    <property type="term" value="P:pyridine nucleotide biosynthetic process"/>
    <property type="evidence" value="ECO:0007669"/>
    <property type="project" value="UniProtKB-KW"/>
</dbReference>
<keyword evidence="3" id="KW-0479">Metal-binding</keyword>
<evidence type="ECO:0000259" key="9">
    <source>
        <dbReference type="PROSITE" id="PS50222"/>
    </source>
</evidence>
<dbReference type="EnsemblMetazoa" id="G27389.1">
    <property type="protein sequence ID" value="G27389.1:cds"/>
    <property type="gene ID" value="G27389"/>
</dbReference>
<dbReference type="PANTHER" id="PTHR11080:SF2">
    <property type="entry name" value="LD05707P"/>
    <property type="match status" value="1"/>
</dbReference>
<dbReference type="GO" id="GO:0005509">
    <property type="term" value="F:calcium ion binding"/>
    <property type="evidence" value="ECO:0007669"/>
    <property type="project" value="InterPro"/>
</dbReference>
<dbReference type="PANTHER" id="PTHR11080">
    <property type="entry name" value="PYRAZINAMIDASE/NICOTINAMIDASE"/>
    <property type="match status" value="1"/>
</dbReference>
<dbReference type="SUPFAM" id="SSF47473">
    <property type="entry name" value="EF-hand"/>
    <property type="match status" value="1"/>
</dbReference>
<protein>
    <recommendedName>
        <fullName evidence="7">nicotinamidase</fullName>
        <ecNumber evidence="7">3.5.1.19</ecNumber>
    </recommendedName>
    <alternativeName>
        <fullName evidence="8">Nicotinamide deamidase</fullName>
    </alternativeName>
</protein>
<dbReference type="AlphaFoldDB" id="A0A8W8LC06"/>
<dbReference type="InterPro" id="IPR000868">
    <property type="entry name" value="Isochorismatase-like_dom"/>
</dbReference>
<feature type="domain" description="EF-hand" evidence="9">
    <location>
        <begin position="62"/>
        <end position="97"/>
    </location>
</feature>
<dbReference type="InterPro" id="IPR011992">
    <property type="entry name" value="EF-hand-dom_pair"/>
</dbReference>
<dbReference type="EC" id="3.5.1.19" evidence="7"/>
<accession>A0A8W8LC06</accession>
<keyword evidence="2" id="KW-0662">Pyridine nucleotide biosynthesis</keyword>
<evidence type="ECO:0000256" key="8">
    <source>
        <dbReference type="ARBA" id="ARBA00043224"/>
    </source>
</evidence>
<evidence type="ECO:0000256" key="3">
    <source>
        <dbReference type="ARBA" id="ARBA00022723"/>
    </source>
</evidence>
<evidence type="ECO:0000256" key="7">
    <source>
        <dbReference type="ARBA" id="ARBA00039017"/>
    </source>
</evidence>
<keyword evidence="4" id="KW-0378">Hydrolase</keyword>
<dbReference type="PROSITE" id="PS50222">
    <property type="entry name" value="EF_HAND_2"/>
    <property type="match status" value="2"/>
</dbReference>
<name>A0A8W8LC06_MAGGI</name>
<evidence type="ECO:0000313" key="11">
    <source>
        <dbReference type="Proteomes" id="UP000005408"/>
    </source>
</evidence>
<evidence type="ECO:0000256" key="4">
    <source>
        <dbReference type="ARBA" id="ARBA00022801"/>
    </source>
</evidence>
<keyword evidence="11" id="KW-1185">Reference proteome</keyword>
<dbReference type="PROSITE" id="PS00018">
    <property type="entry name" value="EF_HAND_1"/>
    <property type="match status" value="2"/>
</dbReference>
<evidence type="ECO:0000313" key="10">
    <source>
        <dbReference type="EnsemblMetazoa" id="G27389.2:cds"/>
    </source>
</evidence>
<dbReference type="InterPro" id="IPR018247">
    <property type="entry name" value="EF_Hand_1_Ca_BS"/>
</dbReference>
<reference evidence="10" key="1">
    <citation type="submission" date="2022-08" db="UniProtKB">
        <authorList>
            <consortium name="EnsemblMetazoa"/>
        </authorList>
    </citation>
    <scope>IDENTIFICATION</scope>
    <source>
        <strain evidence="10">05x7-T-G4-1.051#20</strain>
    </source>
</reference>
<dbReference type="SUPFAM" id="SSF52499">
    <property type="entry name" value="Isochorismatase-like hydrolases"/>
    <property type="match status" value="1"/>
</dbReference>
<dbReference type="InterPro" id="IPR002048">
    <property type="entry name" value="EF_hand_dom"/>
</dbReference>
<evidence type="ECO:0000256" key="5">
    <source>
        <dbReference type="ARBA" id="ARBA00022837"/>
    </source>
</evidence>
<dbReference type="Pfam" id="PF00857">
    <property type="entry name" value="Isochorismatase"/>
    <property type="match status" value="1"/>
</dbReference>
<organism evidence="10 11">
    <name type="scientific">Magallana gigas</name>
    <name type="common">Pacific oyster</name>
    <name type="synonym">Crassostrea gigas</name>
    <dbReference type="NCBI Taxonomy" id="29159"/>
    <lineage>
        <taxon>Eukaryota</taxon>
        <taxon>Metazoa</taxon>
        <taxon>Spiralia</taxon>
        <taxon>Lophotrochozoa</taxon>
        <taxon>Mollusca</taxon>
        <taxon>Bivalvia</taxon>
        <taxon>Autobranchia</taxon>
        <taxon>Pteriomorphia</taxon>
        <taxon>Ostreida</taxon>
        <taxon>Ostreoidea</taxon>
        <taxon>Ostreidae</taxon>
        <taxon>Magallana</taxon>
    </lineage>
</organism>
<feature type="domain" description="EF-hand" evidence="9">
    <location>
        <begin position="20"/>
        <end position="55"/>
    </location>
</feature>
<dbReference type="CDD" id="cd01011">
    <property type="entry name" value="nicotinamidase"/>
    <property type="match status" value="1"/>
</dbReference>
<evidence type="ECO:0000256" key="6">
    <source>
        <dbReference type="ARBA" id="ARBA00037900"/>
    </source>
</evidence>
<dbReference type="Gene3D" id="3.40.50.850">
    <property type="entry name" value="Isochorismatase-like"/>
    <property type="match status" value="1"/>
</dbReference>
<proteinExistence type="inferred from homology"/>
<comment type="pathway">
    <text evidence="6">Cofactor biosynthesis; nicotinate biosynthesis; nicotinate from nicotinamide: step 1/1.</text>
</comment>
<dbReference type="Proteomes" id="UP000005408">
    <property type="component" value="Unassembled WGS sequence"/>
</dbReference>
<dbReference type="Gene3D" id="1.10.238.10">
    <property type="entry name" value="EF-hand"/>
    <property type="match status" value="1"/>
</dbReference>
<sequence>MDSPDRDNFFDRFVDRKKIFDKQDCIQCFQRYDVDRDGYLNKREFRQLLSDIFCDGSQPYKLTEEQEKELFTLLDQDQDGKISKTEFLGNCYYWLKQILQPNSALIVVDVQNDFLDGNLALRNCPAGQDGLGVIPAINSVLDTVNFELVVCTRDWHPADHISFAENKHIRPFHSTSQITQREAKVHDTVIFEGPPMTEQRLWPTHCVQGSWGAEIHTDLKVPDNSVFVDKGKNPNVDSYSAFWDNNKHSQTELVQILSKHNITDVYLCGVAYDVCVGFTGLDAMDHGFRVVALDDACRGVDIKQIDEMKKSLQEKGAIIISTCKVKDIVEGSDRPPKLGIQTARNVALARTLVNNNKVHPT</sequence>
<evidence type="ECO:0000256" key="2">
    <source>
        <dbReference type="ARBA" id="ARBA00022642"/>
    </source>
</evidence>
<comment type="similarity">
    <text evidence="1">Belongs to the isochorismatase family.</text>
</comment>
<dbReference type="CDD" id="cd00051">
    <property type="entry name" value="EFh"/>
    <property type="match status" value="1"/>
</dbReference>
<dbReference type="Pfam" id="PF13499">
    <property type="entry name" value="EF-hand_7"/>
    <property type="match status" value="1"/>
</dbReference>
<dbReference type="GO" id="GO:0008936">
    <property type="term" value="F:nicotinamidase activity"/>
    <property type="evidence" value="ECO:0007669"/>
    <property type="project" value="UniProtKB-EC"/>
</dbReference>
<evidence type="ECO:0000256" key="1">
    <source>
        <dbReference type="ARBA" id="ARBA00006336"/>
    </source>
</evidence>
<dbReference type="InterPro" id="IPR052347">
    <property type="entry name" value="Isochorismatase_Nicotinamidase"/>
</dbReference>
<dbReference type="SMART" id="SM00054">
    <property type="entry name" value="EFh"/>
    <property type="match status" value="2"/>
</dbReference>
<keyword evidence="5" id="KW-0106">Calcium</keyword>
<dbReference type="InterPro" id="IPR036380">
    <property type="entry name" value="Isochorismatase-like_sf"/>
</dbReference>